<feature type="domain" description="FAD/NAD(P)-binding" evidence="18">
    <location>
        <begin position="3"/>
        <end position="322"/>
    </location>
</feature>
<name>A0A366IFR6_9FIRM</name>
<evidence type="ECO:0000256" key="12">
    <source>
        <dbReference type="ARBA" id="ARBA00049187"/>
    </source>
</evidence>
<keyword evidence="8 16" id="KW-0560">Oxidoreductase</keyword>
<dbReference type="FunFam" id="3.30.390.30:FF:000001">
    <property type="entry name" value="Dihydrolipoyl dehydrogenase"/>
    <property type="match status" value="1"/>
</dbReference>
<sequence>MHYDVIVLGAGPGGYLAAERAGHAGLKTMVVEKKNIGGVCLNEGCVPSKTLLNSAKIYEYTKDGQKYGVTCENVLYDQEKVVKRKDKVVKALVSGVQATLKKNKVEIVSGEGSIIGKTSQGFVIKANNEEHSCTNLIIATGSEAIVPPIPGVKESFEKGIVVTNREILSLESVPKKLTVVGGGVIGLEMASYYATVGSKVTVIEMLDRIGGYTDIEIGTILKGNLEKKGINFLLGTKVTRVQDNVVYYEMDGKESTVESDKILLSIGRRANTANIGLEKLSLATERGAVKVDETCQTNVPGVYAVGDVNGKSMLAHTAYREAEVAVNTILGKKDIMRYTAIPSVIYTNPEVASVGETEETAKSKGLDYEVKKISMNYSGRYMAENEGGNGITKVLIEKKYNKIIGIQMIGSYASEIIYGGGIMVETEMLVKDLKEIVFPHPTVSEIIREAIFQ</sequence>
<evidence type="ECO:0000259" key="17">
    <source>
        <dbReference type="Pfam" id="PF02852"/>
    </source>
</evidence>
<evidence type="ECO:0000256" key="10">
    <source>
        <dbReference type="ARBA" id="ARBA00023157"/>
    </source>
</evidence>
<dbReference type="OrthoDB" id="9807946at2"/>
<keyword evidence="9 14" id="KW-0520">NAD</keyword>
<dbReference type="Gene3D" id="3.50.50.60">
    <property type="entry name" value="FAD/NAD(P)-binding domain"/>
    <property type="match status" value="2"/>
</dbReference>
<dbReference type="InterPro" id="IPR006258">
    <property type="entry name" value="Lipoamide_DH"/>
</dbReference>
<evidence type="ECO:0000256" key="16">
    <source>
        <dbReference type="RuleBase" id="RU003692"/>
    </source>
</evidence>
<comment type="subcellular location">
    <subcellularLocation>
        <location evidence="1">Cytoplasm</location>
    </subcellularLocation>
</comment>
<dbReference type="Pfam" id="PF02852">
    <property type="entry name" value="Pyr_redox_dim"/>
    <property type="match status" value="1"/>
</dbReference>
<dbReference type="NCBIfam" id="TIGR01350">
    <property type="entry name" value="lipoamide_DH"/>
    <property type="match status" value="1"/>
</dbReference>
<dbReference type="Gene3D" id="3.30.390.30">
    <property type="match status" value="1"/>
</dbReference>
<dbReference type="PANTHER" id="PTHR22912:SF217">
    <property type="entry name" value="DIHYDROLIPOYL DEHYDROGENASE"/>
    <property type="match status" value="1"/>
</dbReference>
<dbReference type="InterPro" id="IPR001100">
    <property type="entry name" value="Pyr_nuc-diS_OxRdtase"/>
</dbReference>
<evidence type="ECO:0000256" key="6">
    <source>
        <dbReference type="ARBA" id="ARBA00022630"/>
    </source>
</evidence>
<comment type="cofactor">
    <cofactor evidence="14 16">
        <name>FAD</name>
        <dbReference type="ChEBI" id="CHEBI:57692"/>
    </cofactor>
    <text evidence="14 16">Binds 1 FAD per subunit.</text>
</comment>
<feature type="binding site" evidence="14">
    <location>
        <position position="307"/>
    </location>
    <ligand>
        <name>FAD</name>
        <dbReference type="ChEBI" id="CHEBI:57692"/>
    </ligand>
</feature>
<comment type="similarity">
    <text evidence="2 16">Belongs to the class-I pyridine nucleotide-disulfide oxidoreductase family.</text>
</comment>
<keyword evidence="14" id="KW-0547">Nucleotide-binding</keyword>
<dbReference type="InterPro" id="IPR023753">
    <property type="entry name" value="FAD/NAD-binding_dom"/>
</dbReference>
<evidence type="ECO:0000256" key="1">
    <source>
        <dbReference type="ARBA" id="ARBA00004496"/>
    </source>
</evidence>
<dbReference type="RefSeq" id="WP_113919408.1">
    <property type="nucleotide sequence ID" value="NZ_QNRX01000001.1"/>
</dbReference>
<evidence type="ECO:0000256" key="3">
    <source>
        <dbReference type="ARBA" id="ARBA00012608"/>
    </source>
</evidence>
<evidence type="ECO:0000256" key="4">
    <source>
        <dbReference type="ARBA" id="ARBA00016961"/>
    </source>
</evidence>
<evidence type="ECO:0000256" key="8">
    <source>
        <dbReference type="ARBA" id="ARBA00023002"/>
    </source>
</evidence>
<comment type="miscellaneous">
    <text evidence="16">The active site is a redox-active disulfide bond.</text>
</comment>
<evidence type="ECO:0000256" key="14">
    <source>
        <dbReference type="PIRSR" id="PIRSR000350-3"/>
    </source>
</evidence>
<dbReference type="PRINTS" id="PR00411">
    <property type="entry name" value="PNDRDTASEI"/>
</dbReference>
<dbReference type="InterPro" id="IPR050151">
    <property type="entry name" value="Class-I_Pyr_Nuc-Dis_Oxidored"/>
</dbReference>
<feature type="binding site" evidence="14">
    <location>
        <position position="267"/>
    </location>
    <ligand>
        <name>NAD(+)</name>
        <dbReference type="ChEBI" id="CHEBI:57540"/>
    </ligand>
</feature>
<comment type="caution">
    <text evidence="19">The sequence shown here is derived from an EMBL/GenBank/DDBJ whole genome shotgun (WGS) entry which is preliminary data.</text>
</comment>
<dbReference type="GO" id="GO:0004148">
    <property type="term" value="F:dihydrolipoyl dehydrogenase (NADH) activity"/>
    <property type="evidence" value="ECO:0007669"/>
    <property type="project" value="UniProtKB-EC"/>
</dbReference>
<reference evidence="19 20" key="1">
    <citation type="submission" date="2018-06" db="EMBL/GenBank/DDBJ databases">
        <title>Genomic Encyclopedia of Type Strains, Phase IV (KMG-IV): sequencing the most valuable type-strain genomes for metagenomic binning, comparative biology and taxonomic classification.</title>
        <authorList>
            <person name="Goeker M."/>
        </authorList>
    </citation>
    <scope>NUCLEOTIDE SEQUENCE [LARGE SCALE GENOMIC DNA]</scope>
    <source>
        <strain evidence="19 20">DSM 22112</strain>
    </source>
</reference>
<dbReference type="EC" id="1.8.1.4" evidence="3 16"/>
<dbReference type="InterPro" id="IPR016156">
    <property type="entry name" value="FAD/NAD-linked_Rdtase_dimer_sf"/>
</dbReference>
<feature type="binding site" evidence="14">
    <location>
        <begin position="313"/>
        <end position="316"/>
    </location>
    <ligand>
        <name>FAD</name>
        <dbReference type="ChEBI" id="CHEBI:57692"/>
    </ligand>
</feature>
<feature type="disulfide bond" description="Redox-active" evidence="15">
    <location>
        <begin position="40"/>
        <end position="45"/>
    </location>
</feature>
<feature type="active site" description="Proton acceptor" evidence="13">
    <location>
        <position position="440"/>
    </location>
</feature>
<feature type="binding site" evidence="14">
    <location>
        <begin position="181"/>
        <end position="188"/>
    </location>
    <ligand>
        <name>NAD(+)</name>
        <dbReference type="ChEBI" id="CHEBI:57540"/>
    </ligand>
</feature>
<evidence type="ECO:0000256" key="5">
    <source>
        <dbReference type="ARBA" id="ARBA00022490"/>
    </source>
</evidence>
<feature type="binding site" evidence="14">
    <location>
        <position position="49"/>
    </location>
    <ligand>
        <name>FAD</name>
        <dbReference type="ChEBI" id="CHEBI:57692"/>
    </ligand>
</feature>
<keyword evidence="5" id="KW-0963">Cytoplasm</keyword>
<keyword evidence="7 14" id="KW-0274">FAD</keyword>
<dbReference type="GO" id="GO:0050660">
    <property type="term" value="F:flavin adenine dinucleotide binding"/>
    <property type="evidence" value="ECO:0007669"/>
    <property type="project" value="InterPro"/>
</dbReference>
<keyword evidence="10" id="KW-1015">Disulfide bond</keyword>
<feature type="domain" description="Pyridine nucleotide-disulphide oxidoreductase dimerisation" evidence="17">
    <location>
        <begin position="341"/>
        <end position="450"/>
    </location>
</feature>
<dbReference type="PIRSF" id="PIRSF000350">
    <property type="entry name" value="Mercury_reductase_MerA"/>
    <property type="match status" value="1"/>
</dbReference>
<dbReference type="SUPFAM" id="SSF51905">
    <property type="entry name" value="FAD/NAD(P)-binding domain"/>
    <property type="match status" value="1"/>
</dbReference>
<gene>
    <name evidence="19" type="ORF">DES36_101260</name>
</gene>
<evidence type="ECO:0000256" key="9">
    <source>
        <dbReference type="ARBA" id="ARBA00023027"/>
    </source>
</evidence>
<evidence type="ECO:0000256" key="2">
    <source>
        <dbReference type="ARBA" id="ARBA00007532"/>
    </source>
</evidence>
<evidence type="ECO:0000256" key="13">
    <source>
        <dbReference type="PIRSR" id="PIRSR000350-2"/>
    </source>
</evidence>
<organism evidence="19 20">
    <name type="scientific">Alkalibaculum bacchi</name>
    <dbReference type="NCBI Taxonomy" id="645887"/>
    <lineage>
        <taxon>Bacteria</taxon>
        <taxon>Bacillati</taxon>
        <taxon>Bacillota</taxon>
        <taxon>Clostridia</taxon>
        <taxon>Eubacteriales</taxon>
        <taxon>Eubacteriaceae</taxon>
        <taxon>Alkalibaculum</taxon>
    </lineage>
</organism>
<keyword evidence="6 16" id="KW-0285">Flavoprotein</keyword>
<dbReference type="EMBL" id="QNRX01000001">
    <property type="protein sequence ID" value="RBP70201.1"/>
    <property type="molecule type" value="Genomic_DNA"/>
</dbReference>
<dbReference type="InterPro" id="IPR004099">
    <property type="entry name" value="Pyr_nucl-diS_OxRdtase_dimer"/>
</dbReference>
<dbReference type="PROSITE" id="PS00076">
    <property type="entry name" value="PYRIDINE_REDOX_1"/>
    <property type="match status" value="1"/>
</dbReference>
<evidence type="ECO:0000259" key="18">
    <source>
        <dbReference type="Pfam" id="PF07992"/>
    </source>
</evidence>
<dbReference type="PRINTS" id="PR00368">
    <property type="entry name" value="FADPNR"/>
</dbReference>
<evidence type="ECO:0000256" key="11">
    <source>
        <dbReference type="ARBA" id="ARBA00023284"/>
    </source>
</evidence>
<dbReference type="InterPro" id="IPR012999">
    <property type="entry name" value="Pyr_OxRdtase_I_AS"/>
</dbReference>
<evidence type="ECO:0000313" key="20">
    <source>
        <dbReference type="Proteomes" id="UP000253490"/>
    </source>
</evidence>
<dbReference type="PANTHER" id="PTHR22912">
    <property type="entry name" value="DISULFIDE OXIDOREDUCTASE"/>
    <property type="match status" value="1"/>
</dbReference>
<feature type="binding site" evidence="14">
    <location>
        <position position="204"/>
    </location>
    <ligand>
        <name>NAD(+)</name>
        <dbReference type="ChEBI" id="CHEBI:57540"/>
    </ligand>
</feature>
<dbReference type="GO" id="GO:0005737">
    <property type="term" value="C:cytoplasm"/>
    <property type="evidence" value="ECO:0007669"/>
    <property type="project" value="UniProtKB-SubCell"/>
</dbReference>
<dbReference type="InterPro" id="IPR036188">
    <property type="entry name" value="FAD/NAD-bd_sf"/>
</dbReference>
<evidence type="ECO:0000256" key="15">
    <source>
        <dbReference type="PIRSR" id="PIRSR000350-4"/>
    </source>
</evidence>
<proteinExistence type="inferred from homology"/>
<keyword evidence="11 16" id="KW-0676">Redox-active center</keyword>
<comment type="catalytic activity">
    <reaction evidence="12 16">
        <text>N(6)-[(R)-dihydrolipoyl]-L-lysyl-[protein] + NAD(+) = N(6)-[(R)-lipoyl]-L-lysyl-[protein] + NADH + H(+)</text>
        <dbReference type="Rhea" id="RHEA:15045"/>
        <dbReference type="Rhea" id="RHEA-COMP:10474"/>
        <dbReference type="Rhea" id="RHEA-COMP:10475"/>
        <dbReference type="ChEBI" id="CHEBI:15378"/>
        <dbReference type="ChEBI" id="CHEBI:57540"/>
        <dbReference type="ChEBI" id="CHEBI:57945"/>
        <dbReference type="ChEBI" id="CHEBI:83099"/>
        <dbReference type="ChEBI" id="CHEBI:83100"/>
        <dbReference type="EC" id="1.8.1.4"/>
    </reaction>
</comment>
<dbReference type="Pfam" id="PF07992">
    <property type="entry name" value="Pyr_redox_2"/>
    <property type="match status" value="1"/>
</dbReference>
<protein>
    <recommendedName>
        <fullName evidence="4 16">Dihydrolipoyl dehydrogenase</fullName>
        <ecNumber evidence="3 16">1.8.1.4</ecNumber>
    </recommendedName>
</protein>
<dbReference type="Proteomes" id="UP000253490">
    <property type="component" value="Unassembled WGS sequence"/>
</dbReference>
<feature type="binding site" evidence="14">
    <location>
        <position position="112"/>
    </location>
    <ligand>
        <name>FAD</name>
        <dbReference type="ChEBI" id="CHEBI:57692"/>
    </ligand>
</feature>
<keyword evidence="20" id="KW-1185">Reference proteome</keyword>
<dbReference type="AlphaFoldDB" id="A0A366IFR6"/>
<dbReference type="SUPFAM" id="SSF55424">
    <property type="entry name" value="FAD/NAD-linked reductases, dimerisation (C-terminal) domain"/>
    <property type="match status" value="1"/>
</dbReference>
<evidence type="ECO:0000256" key="7">
    <source>
        <dbReference type="ARBA" id="ARBA00022827"/>
    </source>
</evidence>
<feature type="binding site" evidence="14">
    <location>
        <begin position="140"/>
        <end position="142"/>
    </location>
    <ligand>
        <name>FAD</name>
        <dbReference type="ChEBI" id="CHEBI:57692"/>
    </ligand>
</feature>
<evidence type="ECO:0000313" key="19">
    <source>
        <dbReference type="EMBL" id="RBP70201.1"/>
    </source>
</evidence>
<dbReference type="GO" id="GO:0006103">
    <property type="term" value="P:2-oxoglutarate metabolic process"/>
    <property type="evidence" value="ECO:0007669"/>
    <property type="project" value="TreeGrafter"/>
</dbReference>
<accession>A0A366IFR6</accession>